<feature type="region of interest" description="Disordered" evidence="1">
    <location>
        <begin position="369"/>
        <end position="406"/>
    </location>
</feature>
<gene>
    <name evidence="3" type="ORF">TCEB3V08_LOCUS10439</name>
</gene>
<keyword evidence="2" id="KW-1133">Transmembrane helix</keyword>
<name>A0A7R9H758_TIMCR</name>
<feature type="compositionally biased region" description="Basic and acidic residues" evidence="1">
    <location>
        <begin position="386"/>
        <end position="396"/>
    </location>
</feature>
<evidence type="ECO:0000313" key="3">
    <source>
        <dbReference type="EMBL" id="CAD7410319.1"/>
    </source>
</evidence>
<sequence>MLIGSDPCETKLRCDDGRCIPKDWCCEQYHGHFQDANCTAIVKLECCHQLDKFNLAKTSIRPVLLISTRDMQSQPAPTKVAPKVVQEAIASLKSSPPVPSLGNTPEPSLGNTPEPSSGNAPSPPWDLIHESHTMPEHHTNKDLGILLQTTIYIVLGCGVTFMFIITMLVLTIGRTHLKRFLISPPALRCGTHISPQRVNRSTRHHHGLQDVPLYELDCFPNHSINNCSPSLLSVSYNVHNDINFVGRPVDPPPYCEVLASPPREGPPPPYASQDNLSIDIRERETDSESSSGEADSLLDSTQTSIFGEHSSYVLSNTTLPITAAATTENSEISEFSTTLEMLVDKVCKCNMPNSTHCHEYETQTNGVRVASQSQGSPPPYLSQKNLSRDIRERNSDSDCSIGEANSLSDSLQPSVIREHTITPSTLPLVTAATRNLEISLTPDNLVQLNDKQFI</sequence>
<feature type="transmembrane region" description="Helical" evidence="2">
    <location>
        <begin position="151"/>
        <end position="172"/>
    </location>
</feature>
<feature type="region of interest" description="Disordered" evidence="1">
    <location>
        <begin position="255"/>
        <end position="274"/>
    </location>
</feature>
<reference evidence="3" key="1">
    <citation type="submission" date="2020-11" db="EMBL/GenBank/DDBJ databases">
        <authorList>
            <person name="Tran Van P."/>
        </authorList>
    </citation>
    <scope>NUCLEOTIDE SEQUENCE</scope>
</reference>
<feature type="region of interest" description="Disordered" evidence="1">
    <location>
        <begin position="93"/>
        <end position="130"/>
    </location>
</feature>
<evidence type="ECO:0000256" key="2">
    <source>
        <dbReference type="SAM" id="Phobius"/>
    </source>
</evidence>
<protein>
    <submittedName>
        <fullName evidence="3">Uncharacterized protein</fullName>
    </submittedName>
</protein>
<proteinExistence type="predicted"/>
<keyword evidence="2" id="KW-0812">Transmembrane</keyword>
<evidence type="ECO:0000256" key="1">
    <source>
        <dbReference type="SAM" id="MobiDB-lite"/>
    </source>
</evidence>
<dbReference type="AlphaFoldDB" id="A0A7R9H758"/>
<feature type="compositionally biased region" description="Polar residues" evidence="1">
    <location>
        <begin position="101"/>
        <end position="120"/>
    </location>
</feature>
<dbReference type="EMBL" id="OC321593">
    <property type="protein sequence ID" value="CAD7410319.1"/>
    <property type="molecule type" value="Genomic_DNA"/>
</dbReference>
<accession>A0A7R9H758</accession>
<keyword evidence="2" id="KW-0472">Membrane</keyword>
<organism evidence="3">
    <name type="scientific">Timema cristinae</name>
    <name type="common">Walking stick</name>
    <dbReference type="NCBI Taxonomy" id="61476"/>
    <lineage>
        <taxon>Eukaryota</taxon>
        <taxon>Metazoa</taxon>
        <taxon>Ecdysozoa</taxon>
        <taxon>Arthropoda</taxon>
        <taxon>Hexapoda</taxon>
        <taxon>Insecta</taxon>
        <taxon>Pterygota</taxon>
        <taxon>Neoptera</taxon>
        <taxon>Polyneoptera</taxon>
        <taxon>Phasmatodea</taxon>
        <taxon>Timematodea</taxon>
        <taxon>Timematoidea</taxon>
        <taxon>Timematidae</taxon>
        <taxon>Timema</taxon>
    </lineage>
</organism>